<organism evidence="4 5">
    <name type="scientific">Jaapia argillacea MUCL 33604</name>
    <dbReference type="NCBI Taxonomy" id="933084"/>
    <lineage>
        <taxon>Eukaryota</taxon>
        <taxon>Fungi</taxon>
        <taxon>Dikarya</taxon>
        <taxon>Basidiomycota</taxon>
        <taxon>Agaricomycotina</taxon>
        <taxon>Agaricomycetes</taxon>
        <taxon>Agaricomycetidae</taxon>
        <taxon>Jaapiales</taxon>
        <taxon>Jaapiaceae</taxon>
        <taxon>Jaapia</taxon>
    </lineage>
</organism>
<dbReference type="STRING" id="933084.A0A067PTN0"/>
<dbReference type="GO" id="GO:0005524">
    <property type="term" value="F:ATP binding"/>
    <property type="evidence" value="ECO:0007669"/>
    <property type="project" value="UniProtKB-KW"/>
</dbReference>
<keyword evidence="5" id="KW-1185">Reference proteome</keyword>
<dbReference type="PANTHER" id="PTHR24418">
    <property type="entry name" value="TYROSINE-PROTEIN KINASE"/>
    <property type="match status" value="1"/>
</dbReference>
<dbReference type="PROSITE" id="PS50011">
    <property type="entry name" value="PROTEIN_KINASE_DOM"/>
    <property type="match status" value="1"/>
</dbReference>
<accession>A0A067PTN0</accession>
<evidence type="ECO:0000259" key="3">
    <source>
        <dbReference type="PROSITE" id="PS50011"/>
    </source>
</evidence>
<gene>
    <name evidence="4" type="ORF">JAAARDRAFT_34991</name>
</gene>
<sequence length="269" mass="29733">MSWQQTCRANLDVSVLPSGQKVVVKRLRRPGWIPKRFSEFLRIQKTLQANVDIYVAPLNGISSFADPFLSLIVPQHGIDVLNYLKPKRPDVSHADLLELVTQVARGLAHCHSLGIPHGRVRSSNVLVDQDGLVKLVDVAWYLLHSDEGYNVGEVVVWTAPELLASSEDSDEFVSPSSATDVYSLAMTILEIFTGAPPFSEFKPRSTSFIFRMQTDPGMIALLRQPSGMPDGLWEILEASWNRDASLRPTAPSVLQQLQDLAGGPHLVQA</sequence>
<feature type="domain" description="Protein kinase" evidence="3">
    <location>
        <begin position="1"/>
        <end position="266"/>
    </location>
</feature>
<evidence type="ECO:0000313" key="4">
    <source>
        <dbReference type="EMBL" id="KDQ58173.1"/>
    </source>
</evidence>
<proteinExistence type="predicted"/>
<protein>
    <recommendedName>
        <fullName evidence="3">Protein kinase domain-containing protein</fullName>
    </recommendedName>
</protein>
<dbReference type="Gene3D" id="1.10.510.10">
    <property type="entry name" value="Transferase(Phosphotransferase) domain 1"/>
    <property type="match status" value="1"/>
</dbReference>
<dbReference type="EMBL" id="KL197718">
    <property type="protein sequence ID" value="KDQ58173.1"/>
    <property type="molecule type" value="Genomic_DNA"/>
</dbReference>
<dbReference type="InterPro" id="IPR000719">
    <property type="entry name" value="Prot_kinase_dom"/>
</dbReference>
<dbReference type="HOGENOM" id="CLU_000288_7_18_1"/>
<name>A0A067PTN0_9AGAM</name>
<dbReference type="SUPFAM" id="SSF56112">
    <property type="entry name" value="Protein kinase-like (PK-like)"/>
    <property type="match status" value="1"/>
</dbReference>
<evidence type="ECO:0000256" key="1">
    <source>
        <dbReference type="ARBA" id="ARBA00022741"/>
    </source>
</evidence>
<dbReference type="InterPro" id="IPR011009">
    <property type="entry name" value="Kinase-like_dom_sf"/>
</dbReference>
<dbReference type="GO" id="GO:0004672">
    <property type="term" value="F:protein kinase activity"/>
    <property type="evidence" value="ECO:0007669"/>
    <property type="project" value="InterPro"/>
</dbReference>
<reference evidence="5" key="1">
    <citation type="journal article" date="2014" name="Proc. Natl. Acad. Sci. U.S.A.">
        <title>Extensive sampling of basidiomycete genomes demonstrates inadequacy of the white-rot/brown-rot paradigm for wood decay fungi.</title>
        <authorList>
            <person name="Riley R."/>
            <person name="Salamov A.A."/>
            <person name="Brown D.W."/>
            <person name="Nagy L.G."/>
            <person name="Floudas D."/>
            <person name="Held B.W."/>
            <person name="Levasseur A."/>
            <person name="Lombard V."/>
            <person name="Morin E."/>
            <person name="Otillar R."/>
            <person name="Lindquist E.A."/>
            <person name="Sun H."/>
            <person name="LaButti K.M."/>
            <person name="Schmutz J."/>
            <person name="Jabbour D."/>
            <person name="Luo H."/>
            <person name="Baker S.E."/>
            <person name="Pisabarro A.G."/>
            <person name="Walton J.D."/>
            <person name="Blanchette R.A."/>
            <person name="Henrissat B."/>
            <person name="Martin F."/>
            <person name="Cullen D."/>
            <person name="Hibbett D.S."/>
            <person name="Grigoriev I.V."/>
        </authorList>
    </citation>
    <scope>NUCLEOTIDE SEQUENCE [LARGE SCALE GENOMIC DNA]</scope>
    <source>
        <strain evidence="5">MUCL 33604</strain>
    </source>
</reference>
<dbReference type="OrthoDB" id="5966500at2759"/>
<dbReference type="InterPro" id="IPR001245">
    <property type="entry name" value="Ser-Thr/Tyr_kinase_cat_dom"/>
</dbReference>
<evidence type="ECO:0000256" key="2">
    <source>
        <dbReference type="ARBA" id="ARBA00022840"/>
    </source>
</evidence>
<dbReference type="Proteomes" id="UP000027265">
    <property type="component" value="Unassembled WGS sequence"/>
</dbReference>
<keyword evidence="2" id="KW-0067">ATP-binding</keyword>
<dbReference type="Pfam" id="PF07714">
    <property type="entry name" value="PK_Tyr_Ser-Thr"/>
    <property type="match status" value="1"/>
</dbReference>
<dbReference type="AlphaFoldDB" id="A0A067PTN0"/>
<keyword evidence="1" id="KW-0547">Nucleotide-binding</keyword>
<dbReference type="InterPro" id="IPR050198">
    <property type="entry name" value="Non-receptor_tyrosine_kinases"/>
</dbReference>
<evidence type="ECO:0000313" key="5">
    <source>
        <dbReference type="Proteomes" id="UP000027265"/>
    </source>
</evidence>
<dbReference type="InParanoid" id="A0A067PTN0"/>